<gene>
    <name evidence="2" type="ORF">EV209_2712</name>
</gene>
<evidence type="ECO:0000256" key="1">
    <source>
        <dbReference type="SAM" id="Phobius"/>
    </source>
</evidence>
<accession>A0A4Q7P0A7</accession>
<feature type="transmembrane region" description="Helical" evidence="1">
    <location>
        <begin position="12"/>
        <end position="28"/>
    </location>
</feature>
<keyword evidence="1" id="KW-1133">Transmembrane helix</keyword>
<reference evidence="2 3" key="1">
    <citation type="submission" date="2019-02" db="EMBL/GenBank/DDBJ databases">
        <title>Genomic Encyclopedia of Type Strains, Phase IV (KMG-IV): sequencing the most valuable type-strain genomes for metagenomic binning, comparative biology and taxonomic classification.</title>
        <authorList>
            <person name="Goeker M."/>
        </authorList>
    </citation>
    <scope>NUCLEOTIDE SEQUENCE [LARGE SCALE GENOMIC DNA]</scope>
    <source>
        <strain evidence="2 3">DSM 29486</strain>
    </source>
</reference>
<keyword evidence="1" id="KW-0472">Membrane</keyword>
<dbReference type="EMBL" id="SGXF01000006">
    <property type="protein sequence ID" value="RZS92967.1"/>
    <property type="molecule type" value="Genomic_DNA"/>
</dbReference>
<dbReference type="AlphaFoldDB" id="A0A4Q7P0A7"/>
<keyword evidence="1" id="KW-0812">Transmembrane</keyword>
<name>A0A4Q7P0A7_9FIRM</name>
<comment type="caution">
    <text evidence="2">The sequence shown here is derived from an EMBL/GenBank/DDBJ whole genome shotgun (WGS) entry which is preliminary data.</text>
</comment>
<keyword evidence="3" id="KW-1185">Reference proteome</keyword>
<dbReference type="Proteomes" id="UP000292927">
    <property type="component" value="Unassembled WGS sequence"/>
</dbReference>
<protein>
    <recommendedName>
        <fullName evidence="4">Vanadium nitrogenase</fullName>
    </recommendedName>
</protein>
<organism evidence="2 3">
    <name type="scientific">Cuneatibacter caecimuris</name>
    <dbReference type="NCBI Taxonomy" id="1796618"/>
    <lineage>
        <taxon>Bacteria</taxon>
        <taxon>Bacillati</taxon>
        <taxon>Bacillota</taxon>
        <taxon>Clostridia</taxon>
        <taxon>Lachnospirales</taxon>
        <taxon>Lachnospiraceae</taxon>
        <taxon>Cuneatibacter</taxon>
    </lineage>
</organism>
<evidence type="ECO:0000313" key="3">
    <source>
        <dbReference type="Proteomes" id="UP000292927"/>
    </source>
</evidence>
<proteinExistence type="predicted"/>
<evidence type="ECO:0008006" key="4">
    <source>
        <dbReference type="Google" id="ProtNLM"/>
    </source>
</evidence>
<sequence>MEFWGEVLNEAVKFIFLAAMAGAGIFAGKKLRDRKTAKEAAIQAAKEQD</sequence>
<evidence type="ECO:0000313" key="2">
    <source>
        <dbReference type="EMBL" id="RZS92967.1"/>
    </source>
</evidence>
<dbReference type="RefSeq" id="WP_130435966.1">
    <property type="nucleotide sequence ID" value="NZ_SGXF01000006.1"/>
</dbReference>